<dbReference type="InterPro" id="IPR026283">
    <property type="entry name" value="B-gal_1-like"/>
</dbReference>
<dbReference type="GeneID" id="95396337"/>
<reference evidence="8 9" key="1">
    <citation type="submission" date="2020-08" db="EMBL/GenBank/DDBJ databases">
        <title>Sequencing the genomes of 1000 actinobacteria strains.</title>
        <authorList>
            <person name="Klenk H.-P."/>
        </authorList>
    </citation>
    <scope>NUCLEOTIDE SEQUENCE [LARGE SCALE GENOMIC DNA]</scope>
    <source>
        <strain evidence="8 9">DSM 44320</strain>
    </source>
</reference>
<feature type="domain" description="Beta-galactosidase galactose-binding" evidence="7">
    <location>
        <begin position="498"/>
        <end position="556"/>
    </location>
</feature>
<dbReference type="AlphaFoldDB" id="A0A7W5V814"/>
<dbReference type="Pfam" id="PF21467">
    <property type="entry name" value="BetaGal_gal-bd"/>
    <property type="match status" value="1"/>
</dbReference>
<dbReference type="SUPFAM" id="SSF51445">
    <property type="entry name" value="(Trans)glycosidases"/>
    <property type="match status" value="1"/>
</dbReference>
<dbReference type="PANTHER" id="PTHR23421">
    <property type="entry name" value="BETA-GALACTOSIDASE RELATED"/>
    <property type="match status" value="1"/>
</dbReference>
<dbReference type="Gene3D" id="2.60.120.260">
    <property type="entry name" value="Galactose-binding domain-like"/>
    <property type="match status" value="2"/>
</dbReference>
<organism evidence="8 9">
    <name type="scientific">Nonomuraea dietziae</name>
    <dbReference type="NCBI Taxonomy" id="65515"/>
    <lineage>
        <taxon>Bacteria</taxon>
        <taxon>Bacillati</taxon>
        <taxon>Actinomycetota</taxon>
        <taxon>Actinomycetes</taxon>
        <taxon>Streptosporangiales</taxon>
        <taxon>Streptosporangiaceae</taxon>
        <taxon>Nonomuraea</taxon>
    </lineage>
</organism>
<dbReference type="PRINTS" id="PR00742">
    <property type="entry name" value="GLHYDRLASE35"/>
</dbReference>
<comment type="similarity">
    <text evidence="1">Belongs to the glycosyl hydrolase 35 family.</text>
</comment>
<dbReference type="Gene3D" id="3.20.20.80">
    <property type="entry name" value="Glycosidases"/>
    <property type="match status" value="1"/>
</dbReference>
<feature type="domain" description="Glycoside hydrolase 35 catalytic" evidence="5">
    <location>
        <begin position="11"/>
        <end position="327"/>
    </location>
</feature>
<dbReference type="Pfam" id="PF21317">
    <property type="entry name" value="BetaGal_ABD_1"/>
    <property type="match status" value="1"/>
</dbReference>
<evidence type="ECO:0000256" key="2">
    <source>
        <dbReference type="ARBA" id="ARBA00022801"/>
    </source>
</evidence>
<dbReference type="RefSeq" id="WP_183659154.1">
    <property type="nucleotide sequence ID" value="NZ_JACIBV010000001.1"/>
</dbReference>
<evidence type="ECO:0000259" key="7">
    <source>
        <dbReference type="Pfam" id="PF21467"/>
    </source>
</evidence>
<proteinExistence type="inferred from homology"/>
<dbReference type="Pfam" id="PF01301">
    <property type="entry name" value="Glyco_hydro_35"/>
    <property type="match status" value="1"/>
</dbReference>
<dbReference type="InterPro" id="IPR031330">
    <property type="entry name" value="Gly_Hdrlase_35_cat"/>
</dbReference>
<evidence type="ECO:0000256" key="3">
    <source>
        <dbReference type="ARBA" id="ARBA00023295"/>
    </source>
</evidence>
<protein>
    <submittedName>
        <fullName evidence="8">Beta-galactosidase</fullName>
        <ecNumber evidence="8">3.2.1.23</ecNumber>
    </submittedName>
</protein>
<dbReference type="InterPro" id="IPR017853">
    <property type="entry name" value="GH"/>
</dbReference>
<dbReference type="EMBL" id="JACIBV010000001">
    <property type="protein sequence ID" value="MBB3732271.1"/>
    <property type="molecule type" value="Genomic_DNA"/>
</dbReference>
<keyword evidence="3 8" id="KW-0326">Glycosidase</keyword>
<dbReference type="EC" id="3.2.1.23" evidence="8"/>
<dbReference type="InterPro" id="IPR048912">
    <property type="entry name" value="BetaGal1-like_ABD1"/>
</dbReference>
<feature type="active site" description="Nucleophile" evidence="4">
    <location>
        <position position="232"/>
    </location>
</feature>
<dbReference type="SUPFAM" id="SSF49785">
    <property type="entry name" value="Galactose-binding domain-like"/>
    <property type="match status" value="1"/>
</dbReference>
<name>A0A7W5V814_9ACTN</name>
<evidence type="ECO:0000313" key="8">
    <source>
        <dbReference type="EMBL" id="MBB3732271.1"/>
    </source>
</evidence>
<evidence type="ECO:0000313" key="9">
    <source>
        <dbReference type="Proteomes" id="UP000579945"/>
    </source>
</evidence>
<dbReference type="Proteomes" id="UP000579945">
    <property type="component" value="Unassembled WGS sequence"/>
</dbReference>
<accession>A0A7W5V814</accession>
<sequence length="580" mass="63726">MQNFTIDGDAFRLDGEEFRVLSGALHYFRVLPEQWSHRLRMLRAMGLNTVETYVPWDLHEPRKGEFQRLEELAAFLDAAAAEGLLAIVRPGPYICAEWDNGGLPSWLTAELGLRVRTRDAEYLSHVERFFDEVVPLIAERQVTKGGNVIMVQVENEYGSYGSDALYLRHLTDDLIAHGIEVPLATSDGADDFFLTGGAVPGVLATVNFGSGPEAAFAKLREHRPDGPLMCMEFWCGWFDHWGHGHVTRDAADAADTLERILAAGASVNLYMAHGGTNFGTSAGANRVGELADGEYRATTTSYDYDAPIDERGAPTEKFWLFREVLSRYNSDIPDLPPLPETLPATRVPLTGSVGLRDALDQLAGPSVTAALPPSFEDLGLTHGLVLYQVEVPGPRRPYRLRVRGVHDRAHLYVDGEQAAVLERGGEEPVLEVAGPARLEVLVESMGRTNYGPALGERKGLMAPIMHDRQYLHGVTARPVPLRELPALPYGEGLSAAAPALFRGELAVERPADGFLALPGWGKGYVWVNGFLLGRYWDRGPQRTLYVPWPLLRAGANEIVILELDRVGEPALEIRPAAELG</sequence>
<dbReference type="InterPro" id="IPR008979">
    <property type="entry name" value="Galactose-bd-like_sf"/>
</dbReference>
<evidence type="ECO:0000259" key="5">
    <source>
        <dbReference type="Pfam" id="PF01301"/>
    </source>
</evidence>
<evidence type="ECO:0000256" key="4">
    <source>
        <dbReference type="PIRSR" id="PIRSR006336-1"/>
    </source>
</evidence>
<dbReference type="FunFam" id="3.20.20.80:FF:000115">
    <property type="entry name" value="Beta-galactosidase"/>
    <property type="match status" value="1"/>
</dbReference>
<keyword evidence="2 8" id="KW-0378">Hydrolase</keyword>
<comment type="caution">
    <text evidence="8">The sequence shown here is derived from an EMBL/GenBank/DDBJ whole genome shotgun (WGS) entry which is preliminary data.</text>
</comment>
<gene>
    <name evidence="8" type="ORF">FHR33_008131</name>
</gene>
<dbReference type="GO" id="GO:0004565">
    <property type="term" value="F:beta-galactosidase activity"/>
    <property type="evidence" value="ECO:0007669"/>
    <property type="project" value="UniProtKB-EC"/>
</dbReference>
<dbReference type="PIRSF" id="PIRSF006336">
    <property type="entry name" value="B-gal"/>
    <property type="match status" value="1"/>
</dbReference>
<dbReference type="InterPro" id="IPR048913">
    <property type="entry name" value="BetaGal_gal-bd"/>
</dbReference>
<evidence type="ECO:0000259" key="6">
    <source>
        <dbReference type="Pfam" id="PF21317"/>
    </source>
</evidence>
<feature type="active site" description="Proton donor" evidence="4">
    <location>
        <position position="156"/>
    </location>
</feature>
<dbReference type="GO" id="GO:0005975">
    <property type="term" value="P:carbohydrate metabolic process"/>
    <property type="evidence" value="ECO:0007669"/>
    <property type="project" value="InterPro"/>
</dbReference>
<dbReference type="InterPro" id="IPR001944">
    <property type="entry name" value="Glycoside_Hdrlase_35"/>
</dbReference>
<evidence type="ECO:0000256" key="1">
    <source>
        <dbReference type="ARBA" id="ARBA00009809"/>
    </source>
</evidence>
<keyword evidence="9" id="KW-1185">Reference proteome</keyword>
<feature type="domain" description="Beta-galactosidase 1-like first all-beta" evidence="6">
    <location>
        <begin position="372"/>
        <end position="478"/>
    </location>
</feature>